<evidence type="ECO:0000313" key="2">
    <source>
        <dbReference type="Proteomes" id="UP000278807"/>
    </source>
</evidence>
<dbReference type="WBParaSite" id="HNAJ_0000052601-mRNA-1">
    <property type="protein sequence ID" value="HNAJ_0000052601-mRNA-1"/>
    <property type="gene ID" value="HNAJ_0000052601"/>
</dbReference>
<evidence type="ECO:0000313" key="1">
    <source>
        <dbReference type="EMBL" id="VDN96386.1"/>
    </source>
</evidence>
<keyword evidence="2" id="KW-1185">Reference proteome</keyword>
<sequence>MQAHAGIFRPWLVATKHPFNMNVEHRSLHMEEHPTGRSSMEQILPQVHKHAGSPQSYFLQLQKSGLNSSNTYPIL</sequence>
<proteinExistence type="predicted"/>
<gene>
    <name evidence="1" type="ORF">HNAJ_LOCUS527</name>
</gene>
<name>A0A0R3T101_RODNA</name>
<evidence type="ECO:0000313" key="3">
    <source>
        <dbReference type="WBParaSite" id="HNAJ_0000052601-mRNA-1"/>
    </source>
</evidence>
<reference evidence="1 2" key="2">
    <citation type="submission" date="2018-11" db="EMBL/GenBank/DDBJ databases">
        <authorList>
            <consortium name="Pathogen Informatics"/>
        </authorList>
    </citation>
    <scope>NUCLEOTIDE SEQUENCE [LARGE SCALE GENOMIC DNA]</scope>
</reference>
<dbReference type="EMBL" id="UZAE01000151">
    <property type="protein sequence ID" value="VDN96386.1"/>
    <property type="molecule type" value="Genomic_DNA"/>
</dbReference>
<organism evidence="3">
    <name type="scientific">Rodentolepis nana</name>
    <name type="common">Dwarf tapeworm</name>
    <name type="synonym">Hymenolepis nana</name>
    <dbReference type="NCBI Taxonomy" id="102285"/>
    <lineage>
        <taxon>Eukaryota</taxon>
        <taxon>Metazoa</taxon>
        <taxon>Spiralia</taxon>
        <taxon>Lophotrochozoa</taxon>
        <taxon>Platyhelminthes</taxon>
        <taxon>Cestoda</taxon>
        <taxon>Eucestoda</taxon>
        <taxon>Cyclophyllidea</taxon>
        <taxon>Hymenolepididae</taxon>
        <taxon>Rodentolepis</taxon>
    </lineage>
</organism>
<dbReference type="AlphaFoldDB" id="A0A0R3T101"/>
<protein>
    <submittedName>
        <fullName evidence="3">Ovule protein</fullName>
    </submittedName>
</protein>
<accession>A0A0R3T101</accession>
<dbReference type="Proteomes" id="UP000278807">
    <property type="component" value="Unassembled WGS sequence"/>
</dbReference>
<reference evidence="3" key="1">
    <citation type="submission" date="2017-02" db="UniProtKB">
        <authorList>
            <consortium name="WormBaseParasite"/>
        </authorList>
    </citation>
    <scope>IDENTIFICATION</scope>
</reference>